<keyword evidence="7" id="KW-0472">Membrane</keyword>
<keyword evidence="7" id="KW-1133">Transmembrane helix</keyword>
<comment type="caution">
    <text evidence="9">The sequence shown here is derived from an EMBL/GenBank/DDBJ whole genome shotgun (WGS) entry which is preliminary data.</text>
</comment>
<dbReference type="InterPro" id="IPR014116">
    <property type="entry name" value="Cyt_c_oxidase_cbb3_FixG"/>
</dbReference>
<feature type="domain" description="4Fe-4S ferredoxin-type" evidence="8">
    <location>
        <begin position="250"/>
        <end position="278"/>
    </location>
</feature>
<dbReference type="Pfam" id="PF12801">
    <property type="entry name" value="Fer4_5"/>
    <property type="match status" value="1"/>
</dbReference>
<feature type="transmembrane region" description="Helical" evidence="7">
    <location>
        <begin position="189"/>
        <end position="206"/>
    </location>
</feature>
<evidence type="ECO:0000256" key="2">
    <source>
        <dbReference type="ARBA" id="ARBA00022485"/>
    </source>
</evidence>
<organism evidence="9 10">
    <name type="scientific">Candidatus Muproteobacteria bacterium RBG_16_62_13</name>
    <dbReference type="NCBI Taxonomy" id="1817756"/>
    <lineage>
        <taxon>Bacteria</taxon>
        <taxon>Pseudomonadati</taxon>
        <taxon>Pseudomonadota</taxon>
        <taxon>Candidatus Muproteobacteria</taxon>
    </lineage>
</organism>
<keyword evidence="7" id="KW-0812">Transmembrane</keyword>
<dbReference type="InterPro" id="IPR051684">
    <property type="entry name" value="Electron_Trans/Redox"/>
</dbReference>
<dbReference type="EMBL" id="MFSQ01000020">
    <property type="protein sequence ID" value="OGI41295.1"/>
    <property type="molecule type" value="Genomic_DNA"/>
</dbReference>
<dbReference type="AlphaFoldDB" id="A0A1F6T8C2"/>
<feature type="transmembrane region" description="Helical" evidence="7">
    <location>
        <begin position="152"/>
        <end position="169"/>
    </location>
</feature>
<dbReference type="NCBIfam" id="TIGR02745">
    <property type="entry name" value="ccoG_rdxA_fixG"/>
    <property type="match status" value="1"/>
</dbReference>
<dbReference type="Gene3D" id="2.60.40.10">
    <property type="entry name" value="Immunoglobulins"/>
    <property type="match status" value="1"/>
</dbReference>
<evidence type="ECO:0000256" key="4">
    <source>
        <dbReference type="ARBA" id="ARBA00022982"/>
    </source>
</evidence>
<dbReference type="GO" id="GO:0051539">
    <property type="term" value="F:4 iron, 4 sulfur cluster binding"/>
    <property type="evidence" value="ECO:0007669"/>
    <property type="project" value="UniProtKB-KW"/>
</dbReference>
<feature type="transmembrane region" description="Helical" evidence="7">
    <location>
        <begin position="26"/>
        <end position="45"/>
    </location>
</feature>
<dbReference type="Proteomes" id="UP000178379">
    <property type="component" value="Unassembled WGS sequence"/>
</dbReference>
<dbReference type="PROSITE" id="PS51379">
    <property type="entry name" value="4FE4S_FER_2"/>
    <property type="match status" value="1"/>
</dbReference>
<dbReference type="InterPro" id="IPR013783">
    <property type="entry name" value="Ig-like_fold"/>
</dbReference>
<evidence type="ECO:0000313" key="9">
    <source>
        <dbReference type="EMBL" id="OGI41295.1"/>
    </source>
</evidence>
<dbReference type="Pfam" id="PF11614">
    <property type="entry name" value="FixG_C"/>
    <property type="match status" value="1"/>
</dbReference>
<dbReference type="PANTHER" id="PTHR30176:SF3">
    <property type="entry name" value="FERREDOXIN-TYPE PROTEIN NAPH"/>
    <property type="match status" value="1"/>
</dbReference>
<proteinExistence type="predicted"/>
<dbReference type="GO" id="GO:0046872">
    <property type="term" value="F:metal ion binding"/>
    <property type="evidence" value="ECO:0007669"/>
    <property type="project" value="UniProtKB-KW"/>
</dbReference>
<dbReference type="PANTHER" id="PTHR30176">
    <property type="entry name" value="FERREDOXIN-TYPE PROTEIN NAPH"/>
    <property type="match status" value="1"/>
</dbReference>
<gene>
    <name evidence="9" type="ORF">A2140_01540</name>
</gene>
<dbReference type="InterPro" id="IPR017896">
    <property type="entry name" value="4Fe4S_Fe-S-bd"/>
</dbReference>
<keyword evidence="5" id="KW-0408">Iron</keyword>
<protein>
    <submittedName>
        <fullName evidence="9">Cytochrome c oxidase accessory protein CcoG</fullName>
    </submittedName>
</protein>
<feature type="transmembrane region" description="Helical" evidence="7">
    <location>
        <begin position="328"/>
        <end position="348"/>
    </location>
</feature>
<dbReference type="InterPro" id="IPR032879">
    <property type="entry name" value="FixG_C"/>
</dbReference>
<keyword evidence="1" id="KW-0813">Transport</keyword>
<reference evidence="9 10" key="1">
    <citation type="journal article" date="2016" name="Nat. Commun.">
        <title>Thousands of microbial genomes shed light on interconnected biogeochemical processes in an aquifer system.</title>
        <authorList>
            <person name="Anantharaman K."/>
            <person name="Brown C.T."/>
            <person name="Hug L.A."/>
            <person name="Sharon I."/>
            <person name="Castelle C.J."/>
            <person name="Probst A.J."/>
            <person name="Thomas B.C."/>
            <person name="Singh A."/>
            <person name="Wilkins M.J."/>
            <person name="Karaoz U."/>
            <person name="Brodie E.L."/>
            <person name="Williams K.H."/>
            <person name="Hubbard S.S."/>
            <person name="Banfield J.F."/>
        </authorList>
    </citation>
    <scope>NUCLEOTIDE SEQUENCE [LARGE SCALE GENOMIC DNA]</scope>
</reference>
<keyword evidence="4" id="KW-0249">Electron transport</keyword>
<dbReference type="FunFam" id="1.10.1060.10:FF:000015">
    <property type="entry name" value="Cytochrome c oxidase accessory protein CcoG"/>
    <property type="match status" value="1"/>
</dbReference>
<keyword evidence="2" id="KW-0004">4Fe-4S</keyword>
<dbReference type="PROSITE" id="PS00198">
    <property type="entry name" value="4FE4S_FER_1"/>
    <property type="match status" value="1"/>
</dbReference>
<accession>A0A1F6T8C2</accession>
<evidence type="ECO:0000256" key="6">
    <source>
        <dbReference type="ARBA" id="ARBA00023014"/>
    </source>
</evidence>
<keyword evidence="6" id="KW-0411">Iron-sulfur</keyword>
<evidence type="ECO:0000256" key="1">
    <source>
        <dbReference type="ARBA" id="ARBA00022448"/>
    </source>
</evidence>
<dbReference type="SUPFAM" id="SSF54862">
    <property type="entry name" value="4Fe-4S ferredoxins"/>
    <property type="match status" value="1"/>
</dbReference>
<keyword evidence="3" id="KW-0479">Metal-binding</keyword>
<name>A0A1F6T8C2_9PROT</name>
<feature type="transmembrane region" description="Helical" evidence="7">
    <location>
        <begin position="78"/>
        <end position="99"/>
    </location>
</feature>
<evidence type="ECO:0000259" key="8">
    <source>
        <dbReference type="PROSITE" id="PS51379"/>
    </source>
</evidence>
<dbReference type="InterPro" id="IPR017900">
    <property type="entry name" value="4Fe4S_Fe_S_CS"/>
</dbReference>
<evidence type="ECO:0000256" key="7">
    <source>
        <dbReference type="SAM" id="Phobius"/>
    </source>
</evidence>
<dbReference type="Pfam" id="PF13746">
    <property type="entry name" value="Fer4_18"/>
    <property type="match status" value="1"/>
</dbReference>
<evidence type="ECO:0000313" key="10">
    <source>
        <dbReference type="Proteomes" id="UP000178379"/>
    </source>
</evidence>
<evidence type="ECO:0000256" key="3">
    <source>
        <dbReference type="ARBA" id="ARBA00022723"/>
    </source>
</evidence>
<evidence type="ECO:0000256" key="5">
    <source>
        <dbReference type="ARBA" id="ARBA00023004"/>
    </source>
</evidence>
<dbReference type="STRING" id="1817756.A2140_01540"/>
<sequence length="462" mass="52810">MAEADATQEALYARRQKVYPREVHGFFARWRTLMVFATLGLYYGLPWISWGEGRQAFLIDLPGRKFNLFFWTFWPQDLFYLTAILIISALSLFLFTAIAGRLWCGYACPQTVWTEVFLWIERKIEGDRPRQIKLAGRGWSGEKTAKYSAKHAVWIVFSLWTGFTFVGYFTPIRELSREAVQLALGPWEIFWVLFYGFATYGNAGWLREQVCIYMCPYARFQSAMFDRNTLIISYDPGRGEPRGSRRKGEDKKARGVGDCIDCTLCVQVCPTGIDIRDGLQYQCISCGACIDVCDTVMDKMNYPHGLIRYTTQNELEDGRPRRIWRPRIIVYGAILVGISIALVVAVFLRTPLEIDVLRDRQALFREAPGGRIENVYTLKLLNMDTRAHRLRISASGIDGLELQSDTRELTIASGEVIELPVVLRVERAQLKQRASTVTFALEAVDEPGLRKTEQARFLAPVP</sequence>
<dbReference type="GO" id="GO:0005886">
    <property type="term" value="C:plasma membrane"/>
    <property type="evidence" value="ECO:0007669"/>
    <property type="project" value="TreeGrafter"/>
</dbReference>